<keyword evidence="2" id="KW-1185">Reference proteome</keyword>
<sequence>MKKATKKKYLKALNSGLQAELGKDAGAKFVFHPAGARSKDATGVTASEGSDAQTLEAMERVQARVFAEFSAPEKRRRSEPKAQ</sequence>
<dbReference type="EMBL" id="SGXM01000002">
    <property type="protein sequence ID" value="RZT39338.1"/>
    <property type="molecule type" value="Genomic_DNA"/>
</dbReference>
<dbReference type="RefSeq" id="WP_130391516.1">
    <property type="nucleotide sequence ID" value="NZ_SGXM01000002.1"/>
</dbReference>
<protein>
    <submittedName>
        <fullName evidence="1">Uncharacterized protein</fullName>
    </submittedName>
</protein>
<evidence type="ECO:0000313" key="2">
    <source>
        <dbReference type="Proteomes" id="UP000291078"/>
    </source>
</evidence>
<dbReference type="Proteomes" id="UP000291078">
    <property type="component" value="Unassembled WGS sequence"/>
</dbReference>
<name>A0A4Q7S1J2_9BURK</name>
<comment type="caution">
    <text evidence="1">The sequence shown here is derived from an EMBL/GenBank/DDBJ whole genome shotgun (WGS) entry which is preliminary data.</text>
</comment>
<accession>A0A4Q7S1J2</accession>
<dbReference type="AlphaFoldDB" id="A0A4Q7S1J2"/>
<evidence type="ECO:0000313" key="1">
    <source>
        <dbReference type="EMBL" id="RZT39338.1"/>
    </source>
</evidence>
<dbReference type="OrthoDB" id="8966486at2"/>
<proteinExistence type="predicted"/>
<gene>
    <name evidence="1" type="ORF">EV147_2533</name>
</gene>
<reference evidence="1 2" key="1">
    <citation type="journal article" date="2015" name="Stand. Genomic Sci.">
        <title>Genomic Encyclopedia of Bacterial and Archaeal Type Strains, Phase III: the genomes of soil and plant-associated and newly described type strains.</title>
        <authorList>
            <person name="Whitman W.B."/>
            <person name="Woyke T."/>
            <person name="Klenk H.P."/>
            <person name="Zhou Y."/>
            <person name="Lilburn T.G."/>
            <person name="Beck B.J."/>
            <person name="De Vos P."/>
            <person name="Vandamme P."/>
            <person name="Eisen J.A."/>
            <person name="Garrity G."/>
            <person name="Hugenholtz P."/>
            <person name="Kyrpides N.C."/>
        </authorList>
    </citation>
    <scope>NUCLEOTIDE SEQUENCE [LARGE SCALE GENOMIC DNA]</scope>
    <source>
        <strain evidence="1 2">ASC-9842</strain>
    </source>
</reference>
<organism evidence="1 2">
    <name type="scientific">Cupriavidus agavae</name>
    <dbReference type="NCBI Taxonomy" id="1001822"/>
    <lineage>
        <taxon>Bacteria</taxon>
        <taxon>Pseudomonadati</taxon>
        <taxon>Pseudomonadota</taxon>
        <taxon>Betaproteobacteria</taxon>
        <taxon>Burkholderiales</taxon>
        <taxon>Burkholderiaceae</taxon>
        <taxon>Cupriavidus</taxon>
    </lineage>
</organism>